<dbReference type="Proteomes" id="UP001476798">
    <property type="component" value="Unassembled WGS sequence"/>
</dbReference>
<evidence type="ECO:0000313" key="1">
    <source>
        <dbReference type="EMBL" id="MEQ2168353.1"/>
    </source>
</evidence>
<feature type="non-terminal residue" evidence="1">
    <location>
        <position position="1"/>
    </location>
</feature>
<protein>
    <submittedName>
        <fullName evidence="1">Uncharacterized protein</fullName>
    </submittedName>
</protein>
<sequence length="51" mass="5264">AWAGSADPSEAGVIGCGGMSKNLTTQDSLGRFACAEWALHRGKLPVPRCCS</sequence>
<comment type="caution">
    <text evidence="1">The sequence shown here is derived from an EMBL/GenBank/DDBJ whole genome shotgun (WGS) entry which is preliminary data.</text>
</comment>
<organism evidence="1 2">
    <name type="scientific">Goodea atripinnis</name>
    <dbReference type="NCBI Taxonomy" id="208336"/>
    <lineage>
        <taxon>Eukaryota</taxon>
        <taxon>Metazoa</taxon>
        <taxon>Chordata</taxon>
        <taxon>Craniata</taxon>
        <taxon>Vertebrata</taxon>
        <taxon>Euteleostomi</taxon>
        <taxon>Actinopterygii</taxon>
        <taxon>Neopterygii</taxon>
        <taxon>Teleostei</taxon>
        <taxon>Neoteleostei</taxon>
        <taxon>Acanthomorphata</taxon>
        <taxon>Ovalentaria</taxon>
        <taxon>Atherinomorphae</taxon>
        <taxon>Cyprinodontiformes</taxon>
        <taxon>Goodeidae</taxon>
        <taxon>Goodea</taxon>
    </lineage>
</organism>
<keyword evidence="2" id="KW-1185">Reference proteome</keyword>
<dbReference type="EMBL" id="JAHRIO010030892">
    <property type="protein sequence ID" value="MEQ2168353.1"/>
    <property type="molecule type" value="Genomic_DNA"/>
</dbReference>
<evidence type="ECO:0000313" key="2">
    <source>
        <dbReference type="Proteomes" id="UP001476798"/>
    </source>
</evidence>
<reference evidence="1 2" key="1">
    <citation type="submission" date="2021-06" db="EMBL/GenBank/DDBJ databases">
        <authorList>
            <person name="Palmer J.M."/>
        </authorList>
    </citation>
    <scope>NUCLEOTIDE SEQUENCE [LARGE SCALE GENOMIC DNA]</scope>
    <source>
        <strain evidence="1 2">GA_2019</strain>
        <tissue evidence="1">Muscle</tissue>
    </source>
</reference>
<accession>A0ABV0NAC0</accession>
<gene>
    <name evidence="1" type="ORF">GOODEAATRI_013461</name>
</gene>
<name>A0ABV0NAC0_9TELE</name>
<proteinExistence type="predicted"/>